<dbReference type="InterPro" id="IPR010923">
    <property type="entry name" value="T(6)A37_SUA5"/>
</dbReference>
<dbReference type="EMBL" id="JACRUM010000004">
    <property type="protein sequence ID" value="MBC5863582.1"/>
    <property type="molecule type" value="Genomic_DNA"/>
</dbReference>
<dbReference type="Gene3D" id="3.90.870.10">
    <property type="entry name" value="DHBP synthase"/>
    <property type="match status" value="1"/>
</dbReference>
<reference evidence="15 16" key="1">
    <citation type="submission" date="2020-08" db="EMBL/GenBank/DDBJ databases">
        <title>Description of novel Flavobacterium F-400 isolate.</title>
        <authorList>
            <person name="Saticioglu I."/>
            <person name="Duman M."/>
            <person name="Altun S."/>
        </authorList>
    </citation>
    <scope>NUCLEOTIDE SEQUENCE [LARGE SCALE GENOMIC DNA]</scope>
    <source>
        <strain evidence="15 16">F-400</strain>
    </source>
</reference>
<evidence type="ECO:0000256" key="13">
    <source>
        <dbReference type="PIRNR" id="PIRNR004930"/>
    </source>
</evidence>
<evidence type="ECO:0000256" key="10">
    <source>
        <dbReference type="ARBA" id="ARBA00022840"/>
    </source>
</evidence>
<comment type="similarity">
    <text evidence="2 13">Belongs to the SUA5 family.</text>
</comment>
<dbReference type="InterPro" id="IPR005145">
    <property type="entry name" value="Sua5_C"/>
</dbReference>
<dbReference type="PANTHER" id="PTHR17490:SF16">
    <property type="entry name" value="THREONYLCARBAMOYL-AMP SYNTHASE"/>
    <property type="match status" value="1"/>
</dbReference>
<evidence type="ECO:0000256" key="11">
    <source>
        <dbReference type="ARBA" id="ARBA00029774"/>
    </source>
</evidence>
<proteinExistence type="inferred from homology"/>
<evidence type="ECO:0000313" key="16">
    <source>
        <dbReference type="Proteomes" id="UP000621670"/>
    </source>
</evidence>
<evidence type="ECO:0000256" key="2">
    <source>
        <dbReference type="ARBA" id="ARBA00007663"/>
    </source>
</evidence>
<keyword evidence="8 13" id="KW-0548">Nucleotidyltransferase</keyword>
<keyword evidence="6 13" id="KW-0808">Transferase</keyword>
<dbReference type="RefSeq" id="WP_166136481.1">
    <property type="nucleotide sequence ID" value="NZ_JAAOBY010000005.1"/>
</dbReference>
<dbReference type="SUPFAM" id="SSF55821">
    <property type="entry name" value="YrdC/RibB"/>
    <property type="match status" value="1"/>
</dbReference>
<dbReference type="EC" id="2.7.7.87" evidence="3 13"/>
<feature type="domain" description="YrdC-like" evidence="14">
    <location>
        <begin position="5"/>
        <end position="191"/>
    </location>
</feature>
<protein>
    <recommendedName>
        <fullName evidence="4 13">Threonylcarbamoyl-AMP synthase</fullName>
        <shortName evidence="13">TC-AMP synthase</shortName>
        <ecNumber evidence="3 13">2.7.7.87</ecNumber>
    </recommendedName>
    <alternativeName>
        <fullName evidence="11 13">L-threonylcarbamoyladenylate synthase</fullName>
    </alternativeName>
</protein>
<dbReference type="InterPro" id="IPR017945">
    <property type="entry name" value="DHBP_synth_RibB-like_a/b_dom"/>
</dbReference>
<keyword evidence="16" id="KW-1185">Reference proteome</keyword>
<dbReference type="InterPro" id="IPR050156">
    <property type="entry name" value="TC-AMP_synthase_SUA5"/>
</dbReference>
<comment type="subcellular location">
    <subcellularLocation>
        <location evidence="1 13">Cytoplasm</location>
    </subcellularLocation>
</comment>
<dbReference type="InterPro" id="IPR038385">
    <property type="entry name" value="Sua5/YwlC_C"/>
</dbReference>
<evidence type="ECO:0000256" key="1">
    <source>
        <dbReference type="ARBA" id="ARBA00004496"/>
    </source>
</evidence>
<gene>
    <name evidence="15" type="ORF">H8R26_09115</name>
</gene>
<sequence length="319" mass="34425">MNSISKSIPEAIALLNQEEVIAIPTETVYGLAGNIFSPKAIASIFSIKKRPTFNPLIVHLKSVESLPQVAREIPIKAAQLAATFWPGPLTMVLKKQSNVPDLVTAGKDTVAVRVPNHELTLALLEQLDFPLAAPSANPFGSISPTQASHVAQYFQEEVPLILDGGSCQKGIESTIIGFENDEPVLYRLGSLALEDIEAVVGPVAVHNYNEKAPPAPGMLARHYAPATTTQLTTAMSLDLDQNLKLRVGVLSFSTNYQSDCIVAQEVLSKSGSLAEASSRLYAALHRLDSQELDLILVERFPDIGLGKTINDRLKRAAKK</sequence>
<name>A0ABR7JGF7_9FLAO</name>
<keyword evidence="9 13" id="KW-0547">Nucleotide-binding</keyword>
<dbReference type="NCBIfam" id="TIGR00057">
    <property type="entry name" value="L-threonylcarbamoyladenylate synthase"/>
    <property type="match status" value="1"/>
</dbReference>
<evidence type="ECO:0000256" key="12">
    <source>
        <dbReference type="ARBA" id="ARBA00048366"/>
    </source>
</evidence>
<dbReference type="Proteomes" id="UP000621670">
    <property type="component" value="Unassembled WGS sequence"/>
</dbReference>
<dbReference type="Pfam" id="PF03481">
    <property type="entry name" value="Sua5_C"/>
    <property type="match status" value="1"/>
</dbReference>
<keyword evidence="10 13" id="KW-0067">ATP-binding</keyword>
<evidence type="ECO:0000256" key="9">
    <source>
        <dbReference type="ARBA" id="ARBA00022741"/>
    </source>
</evidence>
<organism evidence="15 16">
    <name type="scientific">Flavobacterium turcicum</name>
    <dbReference type="NCBI Taxonomy" id="2764718"/>
    <lineage>
        <taxon>Bacteria</taxon>
        <taxon>Pseudomonadati</taxon>
        <taxon>Bacteroidota</taxon>
        <taxon>Flavobacteriia</taxon>
        <taxon>Flavobacteriales</taxon>
        <taxon>Flavobacteriaceae</taxon>
        <taxon>Flavobacterium</taxon>
    </lineage>
</organism>
<evidence type="ECO:0000256" key="3">
    <source>
        <dbReference type="ARBA" id="ARBA00012584"/>
    </source>
</evidence>
<dbReference type="Pfam" id="PF01300">
    <property type="entry name" value="Sua5_yciO_yrdC"/>
    <property type="match status" value="1"/>
</dbReference>
<keyword evidence="7 13" id="KW-0819">tRNA processing</keyword>
<evidence type="ECO:0000259" key="14">
    <source>
        <dbReference type="PROSITE" id="PS51163"/>
    </source>
</evidence>
<comment type="catalytic activity">
    <reaction evidence="12 13">
        <text>L-threonine + hydrogencarbonate + ATP = L-threonylcarbamoyladenylate + diphosphate + H2O</text>
        <dbReference type="Rhea" id="RHEA:36407"/>
        <dbReference type="ChEBI" id="CHEBI:15377"/>
        <dbReference type="ChEBI" id="CHEBI:17544"/>
        <dbReference type="ChEBI" id="CHEBI:30616"/>
        <dbReference type="ChEBI" id="CHEBI:33019"/>
        <dbReference type="ChEBI" id="CHEBI:57926"/>
        <dbReference type="ChEBI" id="CHEBI:73682"/>
        <dbReference type="EC" id="2.7.7.87"/>
    </reaction>
</comment>
<dbReference type="PANTHER" id="PTHR17490">
    <property type="entry name" value="SUA5"/>
    <property type="match status" value="1"/>
</dbReference>
<accession>A0ABR7JGF7</accession>
<evidence type="ECO:0000256" key="4">
    <source>
        <dbReference type="ARBA" id="ARBA00015492"/>
    </source>
</evidence>
<evidence type="ECO:0000256" key="7">
    <source>
        <dbReference type="ARBA" id="ARBA00022694"/>
    </source>
</evidence>
<evidence type="ECO:0000256" key="5">
    <source>
        <dbReference type="ARBA" id="ARBA00022490"/>
    </source>
</evidence>
<comment type="function">
    <text evidence="13">Required for the formation of a threonylcarbamoyl group on adenosine at position 37 (t(6)A37) in tRNAs that read codons beginning with adenine.</text>
</comment>
<keyword evidence="5 13" id="KW-0963">Cytoplasm</keyword>
<dbReference type="InterPro" id="IPR006070">
    <property type="entry name" value="Sua5-like_dom"/>
</dbReference>
<evidence type="ECO:0000256" key="6">
    <source>
        <dbReference type="ARBA" id="ARBA00022679"/>
    </source>
</evidence>
<evidence type="ECO:0000256" key="8">
    <source>
        <dbReference type="ARBA" id="ARBA00022695"/>
    </source>
</evidence>
<comment type="caution">
    <text evidence="15">The sequence shown here is derived from an EMBL/GenBank/DDBJ whole genome shotgun (WGS) entry which is preliminary data.</text>
</comment>
<dbReference type="Gene3D" id="3.40.50.11030">
    <property type="entry name" value="Threonylcarbamoyl-AMP synthase, C-terminal domain"/>
    <property type="match status" value="1"/>
</dbReference>
<evidence type="ECO:0000313" key="15">
    <source>
        <dbReference type="EMBL" id="MBC5863582.1"/>
    </source>
</evidence>
<dbReference type="PIRSF" id="PIRSF004930">
    <property type="entry name" value="Tln_factor_SUA5"/>
    <property type="match status" value="1"/>
</dbReference>
<dbReference type="PROSITE" id="PS51163">
    <property type="entry name" value="YRDC"/>
    <property type="match status" value="1"/>
</dbReference>